<keyword evidence="3" id="KW-1185">Reference proteome</keyword>
<protein>
    <submittedName>
        <fullName evidence="2">AAA family ATPase</fullName>
    </submittedName>
</protein>
<name>A0ABW5XZK1_9BACL</name>
<evidence type="ECO:0000313" key="3">
    <source>
        <dbReference type="Proteomes" id="UP001597568"/>
    </source>
</evidence>
<dbReference type="InterPro" id="IPR027417">
    <property type="entry name" value="P-loop_NTPase"/>
</dbReference>
<dbReference type="Gene3D" id="3.40.50.300">
    <property type="entry name" value="P-loop containing nucleotide triphosphate hydrolases"/>
    <property type="match status" value="1"/>
</dbReference>
<organism evidence="2 3">
    <name type="scientific">Kurthia populi</name>
    <dbReference type="NCBI Taxonomy" id="1562132"/>
    <lineage>
        <taxon>Bacteria</taxon>
        <taxon>Bacillati</taxon>
        <taxon>Bacillota</taxon>
        <taxon>Bacilli</taxon>
        <taxon>Bacillales</taxon>
        <taxon>Caryophanaceae</taxon>
        <taxon>Kurthia</taxon>
    </lineage>
</organism>
<dbReference type="RefSeq" id="WP_380147568.1">
    <property type="nucleotide sequence ID" value="NZ_JBHUOR010000041.1"/>
</dbReference>
<proteinExistence type="predicted"/>
<dbReference type="SUPFAM" id="SSF52540">
    <property type="entry name" value="P-loop containing nucleoside triphosphate hydrolases"/>
    <property type="match status" value="1"/>
</dbReference>
<feature type="coiled-coil region" evidence="1">
    <location>
        <begin position="409"/>
        <end position="457"/>
    </location>
</feature>
<dbReference type="Proteomes" id="UP001597568">
    <property type="component" value="Unassembled WGS sequence"/>
</dbReference>
<evidence type="ECO:0000313" key="2">
    <source>
        <dbReference type="EMBL" id="MFD2868513.1"/>
    </source>
</evidence>
<feature type="coiled-coil region" evidence="1">
    <location>
        <begin position="481"/>
        <end position="546"/>
    </location>
</feature>
<comment type="caution">
    <text evidence="2">The sequence shown here is derived from an EMBL/GenBank/DDBJ whole genome shotgun (WGS) entry which is preliminary data.</text>
</comment>
<reference evidence="3" key="1">
    <citation type="journal article" date="2019" name="Int. J. Syst. Evol. Microbiol.">
        <title>The Global Catalogue of Microorganisms (GCM) 10K type strain sequencing project: providing services to taxonomists for standard genome sequencing and annotation.</title>
        <authorList>
            <consortium name="The Broad Institute Genomics Platform"/>
            <consortium name="The Broad Institute Genome Sequencing Center for Infectious Disease"/>
            <person name="Wu L."/>
            <person name="Ma J."/>
        </authorList>
    </citation>
    <scope>NUCLEOTIDE SEQUENCE [LARGE SCALE GENOMIC DNA]</scope>
    <source>
        <strain evidence="3">KCTC 33522</strain>
    </source>
</reference>
<accession>A0ABW5XZK1</accession>
<dbReference type="EMBL" id="JBHUOR010000041">
    <property type="protein sequence ID" value="MFD2868513.1"/>
    <property type="molecule type" value="Genomic_DNA"/>
</dbReference>
<sequence>MKNVQIKALTSENFKGLHSTFEANGQNVDILGDNATGKTTTADAISWVLFDKDSQNKSKFAIKTLDEDGNEQRGGEHTVEMVLLVDELEVKLKKTYREKWTKKRGAAEKVFEGNETKYWIDDVPSKKGEYTAKVAEIIDEDTFKLLTNPLYFSEILPWESRRLLLMKLGAVTDEDVVTENPKLAELMFALSGRSFDDFKKITTAKKKEINSELKEVPVRISELQKQCTFAGDTAPLKAKIAELDKEIEVLNEQISNIKNGGAIADKKVLLAEKRAELTTYQAEFKAKANEDVYKLQARTQEEQTNLLIMQRPLNGLHEQVALLESAIADSKAKETTLKAEKAEMLQKYHAERAVEFVYEESCTCPTCKQDLPQEQLEAARTKALEDFNLAKSKKLDGLVHTGKQIAGEIANEEVKQNDALLKINELKADIEEAEKALAKKKEEVAKFEKELATKQAAAPTLDKDEQYQKMVAEGTTLGDEIKSLEEHANEAIADVEKQKQAITAQRSELSAEVAQMGNAEVLKARIAELEQRETELANEYGKIEAQLFQIEEFMKVKCELLEEKINSHFKLVTFKLFDTQVNGAIIETCEVLVNGVPFSTGLNNAARINAGIDIINTLSKHHEVSAPIVIDNAEAVTKLIDTDAQVIRLIVSAADKTLRVVTNEVSVHA</sequence>
<gene>
    <name evidence="2" type="ORF">ACFSY7_08375</name>
</gene>
<feature type="coiled-coil region" evidence="1">
    <location>
        <begin position="240"/>
        <end position="290"/>
    </location>
</feature>
<keyword evidence="1" id="KW-0175">Coiled coil</keyword>
<evidence type="ECO:0000256" key="1">
    <source>
        <dbReference type="SAM" id="Coils"/>
    </source>
</evidence>
<dbReference type="Gene3D" id="1.10.287.1490">
    <property type="match status" value="1"/>
</dbReference>